<evidence type="ECO:0000256" key="4">
    <source>
        <dbReference type="ARBA" id="ARBA00023004"/>
    </source>
</evidence>
<dbReference type="Proteomes" id="UP000327013">
    <property type="component" value="Unassembled WGS sequence"/>
</dbReference>
<dbReference type="CDD" id="cd11041">
    <property type="entry name" value="CYP503A1-like"/>
    <property type="match status" value="1"/>
</dbReference>
<keyword evidence="8" id="KW-1185">Reference proteome</keyword>
<evidence type="ECO:0000256" key="3">
    <source>
        <dbReference type="ARBA" id="ARBA00022723"/>
    </source>
</evidence>
<reference evidence="7 8" key="1">
    <citation type="submission" date="2019-06" db="EMBL/GenBank/DDBJ databases">
        <title>A chromosomal-level reference genome of Carpinus fangiana (Coryloideae, Betulaceae).</title>
        <authorList>
            <person name="Yang X."/>
            <person name="Wang Z."/>
            <person name="Zhang L."/>
            <person name="Hao G."/>
            <person name="Liu J."/>
            <person name="Yang Y."/>
        </authorList>
    </citation>
    <scope>NUCLEOTIDE SEQUENCE [LARGE SCALE GENOMIC DNA]</scope>
    <source>
        <strain evidence="7">Cfa_2016G</strain>
        <tissue evidence="7">Leaf</tissue>
    </source>
</reference>
<dbReference type="PROSITE" id="PS00086">
    <property type="entry name" value="CYTOCHROME_P450"/>
    <property type="match status" value="1"/>
</dbReference>
<dbReference type="InterPro" id="IPR036396">
    <property type="entry name" value="Cyt_P450_sf"/>
</dbReference>
<comment type="caution">
    <text evidence="7">The sequence shown here is derived from an EMBL/GenBank/DDBJ whole genome shotgun (WGS) entry which is preliminary data.</text>
</comment>
<dbReference type="InterPro" id="IPR017972">
    <property type="entry name" value="Cyt_P450_CS"/>
</dbReference>
<evidence type="ECO:0000256" key="5">
    <source>
        <dbReference type="PIRSR" id="PIRSR602403-1"/>
    </source>
</evidence>
<dbReference type="OrthoDB" id="1844152at2759"/>
<proteinExistence type="inferred from homology"/>
<evidence type="ECO:0000256" key="1">
    <source>
        <dbReference type="ARBA" id="ARBA00001971"/>
    </source>
</evidence>
<dbReference type="SUPFAM" id="SSF48264">
    <property type="entry name" value="Cytochrome P450"/>
    <property type="match status" value="1"/>
</dbReference>
<dbReference type="AlphaFoldDB" id="A0A5N6KT37"/>
<dbReference type="Gene3D" id="1.10.630.10">
    <property type="entry name" value="Cytochrome P450"/>
    <property type="match status" value="1"/>
</dbReference>
<evidence type="ECO:0000256" key="2">
    <source>
        <dbReference type="ARBA" id="ARBA00010617"/>
    </source>
</evidence>
<dbReference type="InterPro" id="IPR002403">
    <property type="entry name" value="Cyt_P450_E_grp-IV"/>
</dbReference>
<organism evidence="7 8">
    <name type="scientific">Carpinus fangiana</name>
    <dbReference type="NCBI Taxonomy" id="176857"/>
    <lineage>
        <taxon>Eukaryota</taxon>
        <taxon>Viridiplantae</taxon>
        <taxon>Streptophyta</taxon>
        <taxon>Embryophyta</taxon>
        <taxon>Tracheophyta</taxon>
        <taxon>Spermatophyta</taxon>
        <taxon>Magnoliopsida</taxon>
        <taxon>eudicotyledons</taxon>
        <taxon>Gunneridae</taxon>
        <taxon>Pentapetalae</taxon>
        <taxon>rosids</taxon>
        <taxon>fabids</taxon>
        <taxon>Fagales</taxon>
        <taxon>Betulaceae</taxon>
        <taxon>Carpinus</taxon>
    </lineage>
</organism>
<dbReference type="PRINTS" id="PR00465">
    <property type="entry name" value="EP450IV"/>
</dbReference>
<comment type="cofactor">
    <cofactor evidence="1 5">
        <name>heme</name>
        <dbReference type="ChEBI" id="CHEBI:30413"/>
    </cofactor>
</comment>
<keyword evidence="6" id="KW-0503">Monooxygenase</keyword>
<name>A0A5N6KT37_9ROSI</name>
<comment type="similarity">
    <text evidence="2 6">Belongs to the cytochrome P450 family.</text>
</comment>
<keyword evidence="5 6" id="KW-0349">Heme</keyword>
<dbReference type="Pfam" id="PF00067">
    <property type="entry name" value="p450"/>
    <property type="match status" value="1"/>
</dbReference>
<evidence type="ECO:0000256" key="6">
    <source>
        <dbReference type="RuleBase" id="RU000461"/>
    </source>
</evidence>
<dbReference type="GO" id="GO:0005506">
    <property type="term" value="F:iron ion binding"/>
    <property type="evidence" value="ECO:0007669"/>
    <property type="project" value="InterPro"/>
</dbReference>
<protein>
    <recommendedName>
        <fullName evidence="9">Cytochrome P450</fullName>
    </recommendedName>
</protein>
<sequence length="449" mass="51138">MLDAGKSIHASCFQVQTATGYQTIVPNRFAEELRNHPDLNFIEAVSKDLFVQYPGFEGLRQGLEDEVFLTDLVRVKLTQSLGLVTEDLVEEMTDSVQDLFDSSSAWQSRRLKDDMLDVVSRLSTRVFLGKDSARNHAWLRISKNYTVDTFQAADELRKYPSFLRPIIYWFIPSCTKLHAEVKEARVIIEPEVKKRRMQLEESLRNNEARPKSADAINWMFEVSKGRPIDFVAAQLSLSVAAIHTTTETLTSCVLQLCDAPEMIGVLREEIIGILRVHGWSKTSLYQMKLLDSFLKEVQRTQASMMRLVKKPVTLSDGSHLESGSRIMICDDGPDSEACFPEPTKFDPARFLKLRGQPGEENRHQFVTPAANHMAFGYGKHACPGRFFASNEIKIALSVLLLEFDFEYMPGQSRPPPWELEVSRTVDPEVEVRIRRRVAEINVRNPQEVV</sequence>
<evidence type="ECO:0000313" key="8">
    <source>
        <dbReference type="Proteomes" id="UP000327013"/>
    </source>
</evidence>
<feature type="binding site" description="axial binding residue" evidence="5">
    <location>
        <position position="382"/>
    </location>
    <ligand>
        <name>heme</name>
        <dbReference type="ChEBI" id="CHEBI:30413"/>
    </ligand>
    <ligandPart>
        <name>Fe</name>
        <dbReference type="ChEBI" id="CHEBI:18248"/>
    </ligandPart>
</feature>
<keyword evidence="6" id="KW-0560">Oxidoreductase</keyword>
<keyword evidence="3 5" id="KW-0479">Metal-binding</keyword>
<keyword evidence="4 5" id="KW-0408">Iron</keyword>
<dbReference type="EMBL" id="VIBQ01000012">
    <property type="protein sequence ID" value="KAB8343137.1"/>
    <property type="molecule type" value="Genomic_DNA"/>
</dbReference>
<evidence type="ECO:0008006" key="9">
    <source>
        <dbReference type="Google" id="ProtNLM"/>
    </source>
</evidence>
<accession>A0A5N6KT37</accession>
<evidence type="ECO:0000313" key="7">
    <source>
        <dbReference type="EMBL" id="KAB8343137.1"/>
    </source>
</evidence>
<dbReference type="GO" id="GO:0004497">
    <property type="term" value="F:monooxygenase activity"/>
    <property type="evidence" value="ECO:0007669"/>
    <property type="project" value="UniProtKB-KW"/>
</dbReference>
<dbReference type="GO" id="GO:0016705">
    <property type="term" value="F:oxidoreductase activity, acting on paired donors, with incorporation or reduction of molecular oxygen"/>
    <property type="evidence" value="ECO:0007669"/>
    <property type="project" value="InterPro"/>
</dbReference>
<gene>
    <name evidence="7" type="ORF">FH972_022730</name>
</gene>
<dbReference type="PANTHER" id="PTHR46206">
    <property type="entry name" value="CYTOCHROME P450"/>
    <property type="match status" value="1"/>
</dbReference>
<dbReference type="PANTHER" id="PTHR46206:SF2">
    <property type="entry name" value="CYTOCHROME P450 MONOOXYGENASE AUSG-RELATED"/>
    <property type="match status" value="1"/>
</dbReference>
<dbReference type="InterPro" id="IPR001128">
    <property type="entry name" value="Cyt_P450"/>
</dbReference>
<dbReference type="GO" id="GO:0020037">
    <property type="term" value="F:heme binding"/>
    <property type="evidence" value="ECO:0007669"/>
    <property type="project" value="InterPro"/>
</dbReference>